<dbReference type="InterPro" id="IPR009959">
    <property type="entry name" value="Cyclase_SnoaL-like"/>
</dbReference>
<keyword evidence="2" id="KW-1185">Reference proteome</keyword>
<organism evidence="1 2">
    <name type="scientific">Sodalis praecaptivus</name>
    <dbReference type="NCBI Taxonomy" id="1239307"/>
    <lineage>
        <taxon>Bacteria</taxon>
        <taxon>Pseudomonadati</taxon>
        <taxon>Pseudomonadota</taxon>
        <taxon>Gammaproteobacteria</taxon>
        <taxon>Enterobacterales</taxon>
        <taxon>Bruguierivoracaceae</taxon>
        <taxon>Sodalis</taxon>
    </lineage>
</organism>
<dbReference type="GO" id="GO:0030638">
    <property type="term" value="P:polyketide metabolic process"/>
    <property type="evidence" value="ECO:0007669"/>
    <property type="project" value="InterPro"/>
</dbReference>
<dbReference type="RefSeq" id="WP_025421761.1">
    <property type="nucleotide sequence ID" value="NZ_CP006569.1"/>
</dbReference>
<accession>W0HS19</accession>
<dbReference type="AlphaFoldDB" id="W0HS19"/>
<sequence length="136" mass="14865">MHNMTPREVVEYYYDKVWSQRCPEAIPSLFAEEYVNHAGARGTLRGPAGIEHNYRTTLAAFPDVAMRLDAVLSEGDQVVARYTMLGTHQDTFLGIAATGAAISVPGIGIYRVDGGKIRESWVVRDALALLKQLGAA</sequence>
<dbReference type="PANTHER" id="PTHR38436">
    <property type="entry name" value="POLYKETIDE CYCLASE SNOAL-LIKE DOMAIN"/>
    <property type="match status" value="1"/>
</dbReference>
<reference evidence="1 2" key="1">
    <citation type="journal article" date="2014" name="Genome Biol. Evol.">
        <title>Genome degeneration and adaptation in a nascent stage of symbiosis.</title>
        <authorList>
            <person name="Oakeson K.F."/>
            <person name="Gil R."/>
            <person name="Clayton A.L."/>
            <person name="Dunn D.M."/>
            <person name="von Niederhausern A.C."/>
            <person name="Hamil C."/>
            <person name="Aoyagi A."/>
            <person name="Duval B."/>
            <person name="Baca A."/>
            <person name="Silva F.J."/>
            <person name="Vallier A."/>
            <person name="Jackson D.G."/>
            <person name="Latorre A."/>
            <person name="Weiss R.B."/>
            <person name="Heddi A."/>
            <person name="Moya A."/>
            <person name="Dale C."/>
        </authorList>
    </citation>
    <scope>NUCLEOTIDE SEQUENCE [LARGE SCALE GENOMIC DNA]</scope>
    <source>
        <strain evidence="1 2">HS1</strain>
    </source>
</reference>
<dbReference type="OrthoDB" id="129343at2"/>
<gene>
    <name evidence="1" type="ORF">Sant_1568</name>
</gene>
<dbReference type="Pfam" id="PF07366">
    <property type="entry name" value="SnoaL"/>
    <property type="match status" value="1"/>
</dbReference>
<evidence type="ECO:0000313" key="1">
    <source>
        <dbReference type="EMBL" id="AHF76626.1"/>
    </source>
</evidence>
<dbReference type="Gene3D" id="3.10.450.50">
    <property type="match status" value="1"/>
</dbReference>
<dbReference type="PANTHER" id="PTHR38436:SF1">
    <property type="entry name" value="ESTER CYCLASE"/>
    <property type="match status" value="1"/>
</dbReference>
<dbReference type="SUPFAM" id="SSF54427">
    <property type="entry name" value="NTF2-like"/>
    <property type="match status" value="1"/>
</dbReference>
<name>W0HS19_9GAMM</name>
<dbReference type="PATRIC" id="fig|1239307.3.peg.1704"/>
<dbReference type="KEGG" id="sod:Sant_1568"/>
<dbReference type="EMBL" id="CP006569">
    <property type="protein sequence ID" value="AHF76626.1"/>
    <property type="molecule type" value="Genomic_DNA"/>
</dbReference>
<dbReference type="HOGENOM" id="CLU_100997_5_3_6"/>
<dbReference type="InterPro" id="IPR032710">
    <property type="entry name" value="NTF2-like_dom_sf"/>
</dbReference>
<evidence type="ECO:0000313" key="2">
    <source>
        <dbReference type="Proteomes" id="UP000019028"/>
    </source>
</evidence>
<proteinExistence type="predicted"/>
<protein>
    <submittedName>
        <fullName evidence="1">Putative ester cyclase</fullName>
    </submittedName>
</protein>
<dbReference type="Proteomes" id="UP000019028">
    <property type="component" value="Chromosome"/>
</dbReference>